<dbReference type="Proteomes" id="UP000799778">
    <property type="component" value="Unassembled WGS sequence"/>
</dbReference>
<evidence type="ECO:0000256" key="4">
    <source>
        <dbReference type="ARBA" id="ARBA00023098"/>
    </source>
</evidence>
<protein>
    <recommendedName>
        <fullName evidence="1">1-alkyl-2-acetylglycerophosphocholine esterase</fullName>
        <ecNumber evidence="1">3.1.1.47</ecNumber>
    </recommendedName>
</protein>
<evidence type="ECO:0000256" key="1">
    <source>
        <dbReference type="ARBA" id="ARBA00013201"/>
    </source>
</evidence>
<keyword evidence="4" id="KW-0443">Lipid metabolism</keyword>
<evidence type="ECO:0000313" key="7">
    <source>
        <dbReference type="Proteomes" id="UP000799778"/>
    </source>
</evidence>
<dbReference type="InterPro" id="IPR029058">
    <property type="entry name" value="AB_hydrolase_fold"/>
</dbReference>
<sequence length="380" mass="41207">MQPLLPASILLLTTTAAAYLVPNPPGKYNVTLHIGTLADYTRDDSNTTDQAPRTLMLSVFQPATCTSTAPTEYMPEKTAEYQGPYLQGLFNFSTDLSPFFLQARLPVCPDLSNNCSPLNDPPILLFSPGWAIPRLYYSVIASAIASEGFMVITIDHPDDANIITYPDGHSIYHQGPSNPTPEDFNDYTWPRAADASFIIDQLSNATAMASLFPRRGARPFPTDRVAMLGHSLGGVASVVAAGRDPRIRAAIDWDGTIFAPLPASGISQPVMYVSEANVTDPTWVAAWTKLNGPKLWLEVADTKHMSFSDALMLLDAAGQAPADLMEQLGSIEAAELLRILAVYTTEWMNAAFAGKIGGPLLEGLEPGRFPGVEIKRKDNY</sequence>
<dbReference type="PANTHER" id="PTHR10272">
    <property type="entry name" value="PLATELET-ACTIVATING FACTOR ACETYLHYDROLASE"/>
    <property type="match status" value="1"/>
</dbReference>
<reference evidence="6" key="1">
    <citation type="journal article" date="2020" name="Stud. Mycol.">
        <title>101 Dothideomycetes genomes: a test case for predicting lifestyles and emergence of pathogens.</title>
        <authorList>
            <person name="Haridas S."/>
            <person name="Albert R."/>
            <person name="Binder M."/>
            <person name="Bloem J."/>
            <person name="Labutti K."/>
            <person name="Salamov A."/>
            <person name="Andreopoulos B."/>
            <person name="Baker S."/>
            <person name="Barry K."/>
            <person name="Bills G."/>
            <person name="Bluhm B."/>
            <person name="Cannon C."/>
            <person name="Castanera R."/>
            <person name="Culley D."/>
            <person name="Daum C."/>
            <person name="Ezra D."/>
            <person name="Gonzalez J."/>
            <person name="Henrissat B."/>
            <person name="Kuo A."/>
            <person name="Liang C."/>
            <person name="Lipzen A."/>
            <person name="Lutzoni F."/>
            <person name="Magnuson J."/>
            <person name="Mondo S."/>
            <person name="Nolan M."/>
            <person name="Ohm R."/>
            <person name="Pangilinan J."/>
            <person name="Park H.-J."/>
            <person name="Ramirez L."/>
            <person name="Alfaro M."/>
            <person name="Sun H."/>
            <person name="Tritt A."/>
            <person name="Yoshinaga Y."/>
            <person name="Zwiers L.-H."/>
            <person name="Turgeon B."/>
            <person name="Goodwin S."/>
            <person name="Spatafora J."/>
            <person name="Crous P."/>
            <person name="Grigoriev I."/>
        </authorList>
    </citation>
    <scope>NUCLEOTIDE SEQUENCE</scope>
    <source>
        <strain evidence="6">CBS 175.79</strain>
    </source>
</reference>
<dbReference type="Pfam" id="PF03403">
    <property type="entry name" value="PAF-AH_p_II"/>
    <property type="match status" value="1"/>
</dbReference>
<dbReference type="OrthoDB" id="2363873at2759"/>
<dbReference type="GeneID" id="54278816"/>
<dbReference type="PANTHER" id="PTHR10272:SF14">
    <property type="entry name" value="PAF ACETYLHYDROLASE FAMILY PROTEIN"/>
    <property type="match status" value="1"/>
</dbReference>
<evidence type="ECO:0000256" key="2">
    <source>
        <dbReference type="ARBA" id="ARBA00022801"/>
    </source>
</evidence>
<dbReference type="RefSeq" id="XP_033386430.1">
    <property type="nucleotide sequence ID" value="XM_033521419.1"/>
</dbReference>
<keyword evidence="2" id="KW-0378">Hydrolase</keyword>
<dbReference type="Gene3D" id="3.40.50.1820">
    <property type="entry name" value="alpha/beta hydrolase"/>
    <property type="match status" value="1"/>
</dbReference>
<keyword evidence="7" id="KW-1185">Reference proteome</keyword>
<evidence type="ECO:0000256" key="3">
    <source>
        <dbReference type="ARBA" id="ARBA00022963"/>
    </source>
</evidence>
<keyword evidence="5" id="KW-0732">Signal</keyword>
<accession>A0A6A5XZE9</accession>
<dbReference type="EC" id="3.1.1.47" evidence="1"/>
<dbReference type="EMBL" id="ML978068">
    <property type="protein sequence ID" value="KAF2018091.1"/>
    <property type="molecule type" value="Genomic_DNA"/>
</dbReference>
<feature type="chain" id="PRO_5025396121" description="1-alkyl-2-acetylglycerophosphocholine esterase" evidence="5">
    <location>
        <begin position="19"/>
        <end position="380"/>
    </location>
</feature>
<gene>
    <name evidence="6" type="ORF">BU24DRAFT_164724</name>
</gene>
<dbReference type="SUPFAM" id="SSF53474">
    <property type="entry name" value="alpha/beta-Hydrolases"/>
    <property type="match status" value="1"/>
</dbReference>
<dbReference type="GO" id="GO:0003847">
    <property type="term" value="F:1-alkyl-2-acetylglycerophosphocholine esterase activity"/>
    <property type="evidence" value="ECO:0007669"/>
    <property type="project" value="UniProtKB-EC"/>
</dbReference>
<name>A0A6A5XZE9_9PLEO</name>
<dbReference type="GO" id="GO:0016042">
    <property type="term" value="P:lipid catabolic process"/>
    <property type="evidence" value="ECO:0007669"/>
    <property type="project" value="UniProtKB-KW"/>
</dbReference>
<evidence type="ECO:0000313" key="6">
    <source>
        <dbReference type="EMBL" id="KAF2018091.1"/>
    </source>
</evidence>
<keyword evidence="3" id="KW-0442">Lipid degradation</keyword>
<dbReference type="AlphaFoldDB" id="A0A6A5XZE9"/>
<proteinExistence type="predicted"/>
<organism evidence="6 7">
    <name type="scientific">Aaosphaeria arxii CBS 175.79</name>
    <dbReference type="NCBI Taxonomy" id="1450172"/>
    <lineage>
        <taxon>Eukaryota</taxon>
        <taxon>Fungi</taxon>
        <taxon>Dikarya</taxon>
        <taxon>Ascomycota</taxon>
        <taxon>Pezizomycotina</taxon>
        <taxon>Dothideomycetes</taxon>
        <taxon>Pleosporomycetidae</taxon>
        <taxon>Pleosporales</taxon>
        <taxon>Pleosporales incertae sedis</taxon>
        <taxon>Aaosphaeria</taxon>
    </lineage>
</organism>
<evidence type="ECO:0000256" key="5">
    <source>
        <dbReference type="SAM" id="SignalP"/>
    </source>
</evidence>
<feature type="signal peptide" evidence="5">
    <location>
        <begin position="1"/>
        <end position="18"/>
    </location>
</feature>